<gene>
    <name evidence="2" type="ORF">K443DRAFT_11696</name>
</gene>
<reference evidence="2 3" key="1">
    <citation type="submission" date="2014-04" db="EMBL/GenBank/DDBJ databases">
        <authorList>
            <consortium name="DOE Joint Genome Institute"/>
            <person name="Kuo A."/>
            <person name="Kohler A."/>
            <person name="Nagy L.G."/>
            <person name="Floudas D."/>
            <person name="Copeland A."/>
            <person name="Barry K.W."/>
            <person name="Cichocki N."/>
            <person name="Veneault-Fourrey C."/>
            <person name="LaButti K."/>
            <person name="Lindquist E.A."/>
            <person name="Lipzen A."/>
            <person name="Lundell T."/>
            <person name="Morin E."/>
            <person name="Murat C."/>
            <person name="Sun H."/>
            <person name="Tunlid A."/>
            <person name="Henrissat B."/>
            <person name="Grigoriev I.V."/>
            <person name="Hibbett D.S."/>
            <person name="Martin F."/>
            <person name="Nordberg H.P."/>
            <person name="Cantor M.N."/>
            <person name="Hua S.X."/>
        </authorList>
    </citation>
    <scope>NUCLEOTIDE SEQUENCE [LARGE SCALE GENOMIC DNA]</scope>
    <source>
        <strain evidence="2 3">LaAM-08-1</strain>
    </source>
</reference>
<evidence type="ECO:0000313" key="2">
    <source>
        <dbReference type="EMBL" id="KIJ95000.1"/>
    </source>
</evidence>
<organism evidence="2 3">
    <name type="scientific">Laccaria amethystina LaAM-08-1</name>
    <dbReference type="NCBI Taxonomy" id="1095629"/>
    <lineage>
        <taxon>Eukaryota</taxon>
        <taxon>Fungi</taxon>
        <taxon>Dikarya</taxon>
        <taxon>Basidiomycota</taxon>
        <taxon>Agaricomycotina</taxon>
        <taxon>Agaricomycetes</taxon>
        <taxon>Agaricomycetidae</taxon>
        <taxon>Agaricales</taxon>
        <taxon>Agaricineae</taxon>
        <taxon>Hydnangiaceae</taxon>
        <taxon>Laccaria</taxon>
    </lineage>
</organism>
<name>A0A0C9WT48_9AGAR</name>
<proteinExistence type="predicted"/>
<dbReference type="HOGENOM" id="CLU_2050030_0_0_1"/>
<accession>A0A0C9WT48</accession>
<dbReference type="EMBL" id="KN838771">
    <property type="protein sequence ID" value="KIJ95000.1"/>
    <property type="molecule type" value="Genomic_DNA"/>
</dbReference>
<dbReference type="Proteomes" id="UP000054477">
    <property type="component" value="Unassembled WGS sequence"/>
</dbReference>
<dbReference type="AlphaFoldDB" id="A0A0C9WT48"/>
<feature type="region of interest" description="Disordered" evidence="1">
    <location>
        <begin position="67"/>
        <end position="120"/>
    </location>
</feature>
<feature type="compositionally biased region" description="Basic residues" evidence="1">
    <location>
        <begin position="67"/>
        <end position="87"/>
    </location>
</feature>
<feature type="compositionally biased region" description="Low complexity" evidence="1">
    <location>
        <begin position="88"/>
        <end position="101"/>
    </location>
</feature>
<reference evidence="3" key="2">
    <citation type="submission" date="2015-01" db="EMBL/GenBank/DDBJ databases">
        <title>Evolutionary Origins and Diversification of the Mycorrhizal Mutualists.</title>
        <authorList>
            <consortium name="DOE Joint Genome Institute"/>
            <consortium name="Mycorrhizal Genomics Consortium"/>
            <person name="Kohler A."/>
            <person name="Kuo A."/>
            <person name="Nagy L.G."/>
            <person name="Floudas D."/>
            <person name="Copeland A."/>
            <person name="Barry K.W."/>
            <person name="Cichocki N."/>
            <person name="Veneault-Fourrey C."/>
            <person name="LaButti K."/>
            <person name="Lindquist E.A."/>
            <person name="Lipzen A."/>
            <person name="Lundell T."/>
            <person name="Morin E."/>
            <person name="Murat C."/>
            <person name="Riley R."/>
            <person name="Ohm R."/>
            <person name="Sun H."/>
            <person name="Tunlid A."/>
            <person name="Henrissat B."/>
            <person name="Grigoriev I.V."/>
            <person name="Hibbett D.S."/>
            <person name="Martin F."/>
        </authorList>
    </citation>
    <scope>NUCLEOTIDE SEQUENCE [LARGE SCALE GENOMIC DNA]</scope>
    <source>
        <strain evidence="3">LaAM-08-1</strain>
    </source>
</reference>
<feature type="region of interest" description="Disordered" evidence="1">
    <location>
        <begin position="1"/>
        <end position="45"/>
    </location>
</feature>
<feature type="compositionally biased region" description="Basic and acidic residues" evidence="1">
    <location>
        <begin position="33"/>
        <end position="45"/>
    </location>
</feature>
<sequence length="120" mass="13126">MTLPIANTIPTNTHSTKPHNHSRLQWQPPAAGKWEHTKSSADKSNKELKATANETMHNIDNNLQVMGKRKKAARGKGKGTKRARKTAAKWAQDDAATDAAAPPGHLTRAERIQGVRSGKF</sequence>
<keyword evidence="3" id="KW-1185">Reference proteome</keyword>
<dbReference type="STRING" id="1095629.A0A0C9WT48"/>
<evidence type="ECO:0000256" key="1">
    <source>
        <dbReference type="SAM" id="MobiDB-lite"/>
    </source>
</evidence>
<protein>
    <submittedName>
        <fullName evidence="2">Uncharacterized protein</fullName>
    </submittedName>
</protein>
<evidence type="ECO:0000313" key="3">
    <source>
        <dbReference type="Proteomes" id="UP000054477"/>
    </source>
</evidence>